<sequence length="459" mass="49036">MLRGSRSGGCRPKDTDQEFFMADALKIGIAGLGTVGASLVRIIQSRANELAVTCGRPVKIVAVTARDRMRDRGIDLTGIEWYGGPVDLAQKADIDVFVELIGGSEGAANAAVRAALARGLHVVTANKALLAYHGVELAQIAEEKGVLLNFEAAVAGGIPVIKALRESLTGNTISRIYGIMNGTCNYILTRMEKEGLSFADCLKEAQRLGYAEADPAFDIEGNDTAHKLAILTTLAFGNRIAADDIYLEGITNVSIEDIRAAADLGYRIKLLGVAQRTESGIEQRVHPTMVPLDSVIAQVDGVTNAVAIESDILGELLMVGPGAGGNATASSVLGDIADIAKSRPGEQRVPVFGHPAKALEPYRKAQMQSHEGGYFIRLTVLDRTGVFASVATRMAENHISLESIVQRSKQHLSPSDHQTIILVTHATTEDSVRKAVASIRNEGYLVGEPQVIRIERPKE</sequence>
<feature type="binding site" evidence="12">
    <location>
        <position position="212"/>
    </location>
    <ligand>
        <name>L-homoserine</name>
        <dbReference type="ChEBI" id="CHEBI:57476"/>
    </ligand>
</feature>
<evidence type="ECO:0000313" key="15">
    <source>
        <dbReference type="EMBL" id="ENN86981.1"/>
    </source>
</evidence>
<dbReference type="Gene3D" id="3.40.50.720">
    <property type="entry name" value="NAD(P)-binding Rossmann-like Domain"/>
    <property type="match status" value="1"/>
</dbReference>
<dbReference type="InterPro" id="IPR005106">
    <property type="entry name" value="Asp/hSer_DH_NAD-bd"/>
</dbReference>
<dbReference type="InterPro" id="IPR002912">
    <property type="entry name" value="ACT_dom"/>
</dbReference>
<keyword evidence="7" id="KW-0791">Threonine biosynthesis</keyword>
<keyword evidence="8 12" id="KW-0521">NADP</keyword>
<dbReference type="PANTHER" id="PTHR43331">
    <property type="entry name" value="HOMOSERINE DEHYDROGENASE"/>
    <property type="match status" value="1"/>
</dbReference>
<accession>N6V1S8</accession>
<dbReference type="CDD" id="cd04881">
    <property type="entry name" value="ACT_HSDH-Hom"/>
    <property type="match status" value="1"/>
</dbReference>
<dbReference type="Proteomes" id="UP000012429">
    <property type="component" value="Unassembled WGS sequence"/>
</dbReference>
<protein>
    <recommendedName>
        <fullName evidence="5">Homoserine dehydrogenase</fullName>
        <ecNumber evidence="4">1.1.1.3</ecNumber>
    </recommendedName>
</protein>
<dbReference type="SUPFAM" id="SSF55021">
    <property type="entry name" value="ACT-like"/>
    <property type="match status" value="1"/>
</dbReference>
<dbReference type="GO" id="GO:0050661">
    <property type="term" value="F:NADP binding"/>
    <property type="evidence" value="ECO:0007669"/>
    <property type="project" value="InterPro"/>
</dbReference>
<dbReference type="Pfam" id="PF03447">
    <property type="entry name" value="NAD_binding_3"/>
    <property type="match status" value="1"/>
</dbReference>
<name>N6V1S8_9HYPH</name>
<evidence type="ECO:0000256" key="12">
    <source>
        <dbReference type="PIRSR" id="PIRSR000098-2"/>
    </source>
</evidence>
<dbReference type="Gene3D" id="3.30.70.260">
    <property type="match status" value="1"/>
</dbReference>
<feature type="binding site" evidence="12">
    <location>
        <begin position="30"/>
        <end position="37"/>
    </location>
    <ligand>
        <name>NADP(+)</name>
        <dbReference type="ChEBI" id="CHEBI:58349"/>
    </ligand>
</feature>
<evidence type="ECO:0000256" key="11">
    <source>
        <dbReference type="PIRSR" id="PIRSR000098-1"/>
    </source>
</evidence>
<comment type="pathway">
    <text evidence="2">Amino-acid biosynthesis; L-methionine biosynthesis via de novo pathway; L-homoserine from L-aspartate: step 3/3.</text>
</comment>
<evidence type="ECO:0000256" key="13">
    <source>
        <dbReference type="RuleBase" id="RU004171"/>
    </source>
</evidence>
<evidence type="ECO:0000256" key="6">
    <source>
        <dbReference type="ARBA" id="ARBA00022605"/>
    </source>
</evidence>
<dbReference type="GO" id="GO:0004412">
    <property type="term" value="F:homoserine dehydrogenase activity"/>
    <property type="evidence" value="ECO:0007669"/>
    <property type="project" value="UniProtKB-EC"/>
</dbReference>
<dbReference type="SUPFAM" id="SSF55347">
    <property type="entry name" value="Glyceraldehyde-3-phosphate dehydrogenase-like, C-terminal domain"/>
    <property type="match status" value="1"/>
</dbReference>
<evidence type="ECO:0000256" key="5">
    <source>
        <dbReference type="ARBA" id="ARBA00013376"/>
    </source>
</evidence>
<evidence type="ECO:0000256" key="3">
    <source>
        <dbReference type="ARBA" id="ARBA00006753"/>
    </source>
</evidence>
<dbReference type="UniPathway" id="UPA00051">
    <property type="reaction ID" value="UER00465"/>
</dbReference>
<dbReference type="EC" id="1.1.1.3" evidence="4"/>
<comment type="similarity">
    <text evidence="3 13">Belongs to the homoserine dehydrogenase family.</text>
</comment>
<dbReference type="GO" id="GO:0009086">
    <property type="term" value="P:methionine biosynthetic process"/>
    <property type="evidence" value="ECO:0007669"/>
    <property type="project" value="UniProtKB-KW"/>
</dbReference>
<feature type="domain" description="ACT" evidence="14">
    <location>
        <begin position="375"/>
        <end position="459"/>
    </location>
</feature>
<keyword evidence="9" id="KW-0560">Oxidoreductase</keyword>
<keyword evidence="16" id="KW-1185">Reference proteome</keyword>
<reference evidence="15 16" key="1">
    <citation type="journal article" date="2012" name="BMC Genomics">
        <title>Genomic basis of broad host range and environmental adaptability of Rhizobium tropici CIAT 899 and Rhizobium sp. PRF 81 which are used in inoculants for common bean (Phaseolus vulgaris L.).</title>
        <authorList>
            <person name="Ormeno-Orrillo E."/>
            <person name="Menna P."/>
            <person name="Almeida L.G."/>
            <person name="Ollero F.J."/>
            <person name="Nicolas M.F."/>
            <person name="Pains Rodrigues E."/>
            <person name="Shigueyoshi Nakatani A."/>
            <person name="Silva Batista J.S."/>
            <person name="Oliveira Chueire L.M."/>
            <person name="Souza R.C."/>
            <person name="Ribeiro Vasconcelos A.T."/>
            <person name="Megias M."/>
            <person name="Hungria M."/>
            <person name="Martinez-Romero E."/>
        </authorList>
    </citation>
    <scope>NUCLEOTIDE SEQUENCE [LARGE SCALE GENOMIC DNA]</scope>
    <source>
        <strain evidence="15 16">PRF 81</strain>
    </source>
</reference>
<evidence type="ECO:0000256" key="9">
    <source>
        <dbReference type="ARBA" id="ARBA00023002"/>
    </source>
</evidence>
<dbReference type="NCBIfam" id="NF004976">
    <property type="entry name" value="PRK06349.1"/>
    <property type="match status" value="1"/>
</dbReference>
<evidence type="ECO:0000256" key="2">
    <source>
        <dbReference type="ARBA" id="ARBA00005062"/>
    </source>
</evidence>
<dbReference type="InterPro" id="IPR045865">
    <property type="entry name" value="ACT-like_dom_sf"/>
</dbReference>
<dbReference type="PIRSF" id="PIRSF000098">
    <property type="entry name" value="Homoser_dehydrog"/>
    <property type="match status" value="1"/>
</dbReference>
<evidence type="ECO:0000256" key="8">
    <source>
        <dbReference type="ARBA" id="ARBA00022857"/>
    </source>
</evidence>
<feature type="active site" description="Proton donor" evidence="11">
    <location>
        <position position="227"/>
    </location>
</feature>
<dbReference type="FunFam" id="3.30.360.10:FF:000005">
    <property type="entry name" value="Homoserine dehydrogenase"/>
    <property type="match status" value="1"/>
</dbReference>
<dbReference type="InterPro" id="IPR019811">
    <property type="entry name" value="HDH_CS"/>
</dbReference>
<organism evidence="15 16">
    <name type="scientific">Rhizobium freirei PRF 81</name>
    <dbReference type="NCBI Taxonomy" id="363754"/>
    <lineage>
        <taxon>Bacteria</taxon>
        <taxon>Pseudomonadati</taxon>
        <taxon>Pseudomonadota</taxon>
        <taxon>Alphaproteobacteria</taxon>
        <taxon>Hyphomicrobiales</taxon>
        <taxon>Rhizobiaceae</taxon>
        <taxon>Rhizobium/Agrobacterium group</taxon>
        <taxon>Rhizobium</taxon>
    </lineage>
</organism>
<dbReference type="PROSITE" id="PS01042">
    <property type="entry name" value="HOMOSER_DHGENASE"/>
    <property type="match status" value="1"/>
</dbReference>
<comment type="caution">
    <text evidence="15">The sequence shown here is derived from an EMBL/GenBank/DDBJ whole genome shotgun (WGS) entry which is preliminary data.</text>
</comment>
<dbReference type="UniPathway" id="UPA00050">
    <property type="reaction ID" value="UER00063"/>
</dbReference>
<dbReference type="PROSITE" id="PS51671">
    <property type="entry name" value="ACT"/>
    <property type="match status" value="1"/>
</dbReference>
<dbReference type="InterPro" id="IPR001342">
    <property type="entry name" value="HDH_cat"/>
</dbReference>
<dbReference type="InterPro" id="IPR036291">
    <property type="entry name" value="NAD(P)-bd_dom_sf"/>
</dbReference>
<evidence type="ECO:0000256" key="4">
    <source>
        <dbReference type="ARBA" id="ARBA00013213"/>
    </source>
</evidence>
<evidence type="ECO:0000259" key="14">
    <source>
        <dbReference type="PROSITE" id="PS51671"/>
    </source>
</evidence>
<dbReference type="InterPro" id="IPR016204">
    <property type="entry name" value="HDH"/>
</dbReference>
<dbReference type="Pfam" id="PF00742">
    <property type="entry name" value="Homoserine_dh"/>
    <property type="match status" value="1"/>
</dbReference>
<dbReference type="PANTHER" id="PTHR43331:SF1">
    <property type="entry name" value="HOMOSERINE DEHYDROGENASE"/>
    <property type="match status" value="1"/>
</dbReference>
<comment type="pathway">
    <text evidence="1">Amino-acid biosynthesis; L-threonine biosynthesis; L-threonine from L-aspartate: step 3/5.</text>
</comment>
<evidence type="ECO:0000256" key="10">
    <source>
        <dbReference type="ARBA" id="ARBA00023167"/>
    </source>
</evidence>
<keyword evidence="10" id="KW-0486">Methionine biosynthesis</keyword>
<evidence type="ECO:0000256" key="7">
    <source>
        <dbReference type="ARBA" id="ARBA00022697"/>
    </source>
</evidence>
<dbReference type="STRING" id="363754.RHSP_13850"/>
<dbReference type="PATRIC" id="fig|363754.4.peg.3196"/>
<evidence type="ECO:0000313" key="16">
    <source>
        <dbReference type="Proteomes" id="UP000012429"/>
    </source>
</evidence>
<gene>
    <name evidence="15" type="ORF">RHSP_13850</name>
</gene>
<evidence type="ECO:0000256" key="1">
    <source>
        <dbReference type="ARBA" id="ARBA00005056"/>
    </source>
</evidence>
<dbReference type="GO" id="GO:0009088">
    <property type="term" value="P:threonine biosynthetic process"/>
    <property type="evidence" value="ECO:0007669"/>
    <property type="project" value="UniProtKB-UniPathway"/>
</dbReference>
<dbReference type="AlphaFoldDB" id="N6V1S8"/>
<dbReference type="SUPFAM" id="SSF51735">
    <property type="entry name" value="NAD(P)-binding Rossmann-fold domains"/>
    <property type="match status" value="1"/>
</dbReference>
<keyword evidence="6" id="KW-0028">Amino-acid biosynthesis</keyword>
<proteinExistence type="inferred from homology"/>
<dbReference type="Gene3D" id="3.30.360.10">
    <property type="entry name" value="Dihydrodipicolinate Reductase, domain 2"/>
    <property type="match status" value="1"/>
</dbReference>
<dbReference type="EMBL" id="AQHN01000061">
    <property type="protein sequence ID" value="ENN86981.1"/>
    <property type="molecule type" value="Genomic_DNA"/>
</dbReference>
<feature type="binding site" evidence="12">
    <location>
        <position position="127"/>
    </location>
    <ligand>
        <name>NADPH</name>
        <dbReference type="ChEBI" id="CHEBI:57783"/>
    </ligand>
</feature>
<dbReference type="Pfam" id="PF01842">
    <property type="entry name" value="ACT"/>
    <property type="match status" value="1"/>
</dbReference>